<dbReference type="GO" id="GO:0016491">
    <property type="term" value="F:oxidoreductase activity"/>
    <property type="evidence" value="ECO:0007669"/>
    <property type="project" value="UniProtKB-KW"/>
</dbReference>
<proteinExistence type="inferred from homology"/>
<reference evidence="11" key="1">
    <citation type="submission" date="2016-10" db="EMBL/GenBank/DDBJ databases">
        <authorList>
            <person name="Varghese N."/>
            <person name="Submissions S."/>
        </authorList>
    </citation>
    <scope>NUCLEOTIDE SEQUENCE [LARGE SCALE GENOMIC DNA]</scope>
    <source>
        <strain evidence="11">SLH 33</strain>
    </source>
</reference>
<dbReference type="InterPro" id="IPR000392">
    <property type="entry name" value="NifH/frxC"/>
</dbReference>
<evidence type="ECO:0000256" key="1">
    <source>
        <dbReference type="ARBA" id="ARBA00001966"/>
    </source>
</evidence>
<dbReference type="Pfam" id="PF00142">
    <property type="entry name" value="Fer4_NifH"/>
    <property type="match status" value="1"/>
</dbReference>
<comment type="cofactor">
    <cofactor evidence="1">
        <name>[4Fe-4S] cluster</name>
        <dbReference type="ChEBI" id="CHEBI:49883"/>
    </cofactor>
</comment>
<evidence type="ECO:0000313" key="11">
    <source>
        <dbReference type="Proteomes" id="UP000243338"/>
    </source>
</evidence>
<dbReference type="AlphaFoldDB" id="A0A1H9YMN6"/>
<evidence type="ECO:0000256" key="4">
    <source>
        <dbReference type="ARBA" id="ARBA00022741"/>
    </source>
</evidence>
<keyword evidence="11" id="KW-1185">Reference proteome</keyword>
<dbReference type="InterPro" id="IPR000510">
    <property type="entry name" value="Nase/OxRdtase_comp1"/>
</dbReference>
<dbReference type="Gene3D" id="3.40.50.300">
    <property type="entry name" value="P-loop containing nucleotide triphosphate hydrolases"/>
    <property type="match status" value="1"/>
</dbReference>
<evidence type="ECO:0000259" key="9">
    <source>
        <dbReference type="Pfam" id="PF00148"/>
    </source>
</evidence>
<keyword evidence="5 8" id="KW-0067">ATP-binding</keyword>
<keyword evidence="7 8" id="KW-0411">Iron-sulfur</keyword>
<dbReference type="GO" id="GO:0051539">
    <property type="term" value="F:4 iron, 4 sulfur cluster binding"/>
    <property type="evidence" value="ECO:0007669"/>
    <property type="project" value="UniProtKB-KW"/>
</dbReference>
<dbReference type="EMBL" id="FOHQ01000001">
    <property type="protein sequence ID" value="SES70236.1"/>
    <property type="molecule type" value="Genomic_DNA"/>
</dbReference>
<dbReference type="InterPro" id="IPR027417">
    <property type="entry name" value="P-loop_NTPase"/>
</dbReference>
<protein>
    <submittedName>
        <fullName evidence="10">Nitrogenase iron protein</fullName>
    </submittedName>
</protein>
<comment type="similarity">
    <text evidence="2 8">Belongs to the NifH/BchL/ChlL family.</text>
</comment>
<sequence length="731" mass="80543">MIQIALYGKGGIGKSTVSSNLSAALAESGKKVLQIGCDPKHDSTRLLTNGNSITTVMEYIRDTLPEDRLLGDILFDGYKGVSCVEAGGPEPGVGCAGRGILSMFELLDRLGIHEIPFDLSLYDVLGDVVCGGFAVPLRREYADAVFLVTSGEYMALYAANNILRGILNFDGSSPRVAGIIHNGRGLEHEDERVDAFAKAVKLPVVASIPRSELFAEAEKQGKTTLEAFPDSDVATVFRDLSEYISHLVTGSNRLYPSKPLENSEMETLVLGRNIPVIKPDQISSTHIPKGPTDGKDTLPVRKNLYSKSVRNKEPLHGCAFAGAVTTTSQVNGSLTIIHGPRSCGHIVTHFLSSNVLAARSRHGTDLPCKGEIASTDMGETSFIFGGLEELRNKLEEAASQGWEIVFLVTTCPAGLIGDDLETAVSMVQEQYPRTKIIPVPVDGNLAGDFAQGLVEGWKKVSELIDNSVSPEKGFVNIVAEKNLSDNVEVNFQTIESLLDDIGLKVNCRFLNSTTIDSIRQFKKGEINILAKKDDSSQLVRDHLENCFNASFTDMNFPIGFNETSKWLEELSHLSGRKNDAEMIIEKEKQIYDAEMTRLRPFLQGKKVLINTYSRSIDWLLDIIFDLGMDVLKIGLLHSSAEEGFSSKYAGKVHVEDNYTAQQREKDILDHRPHLVLSNYPPMFASDGVHYDSIPFCPEVGFRNDIFMAQRWSRLLRLPEIEGWKIDGEVIR</sequence>
<dbReference type="RefSeq" id="WP_091688933.1">
    <property type="nucleotide sequence ID" value="NZ_CAAGSJ010000003.1"/>
</dbReference>
<feature type="domain" description="Nitrogenase/oxidoreductase component 1" evidence="9">
    <location>
        <begin position="318"/>
        <end position="706"/>
    </location>
</feature>
<evidence type="ECO:0000256" key="8">
    <source>
        <dbReference type="RuleBase" id="RU003688"/>
    </source>
</evidence>
<name>A0A1H9YMN6_9EURY</name>
<dbReference type="GO" id="GO:0005524">
    <property type="term" value="F:ATP binding"/>
    <property type="evidence" value="ECO:0007669"/>
    <property type="project" value="UniProtKB-KW"/>
</dbReference>
<organism evidence="10 11">
    <name type="scientific">Methanococcoides vulcani</name>
    <dbReference type="NCBI Taxonomy" id="1353158"/>
    <lineage>
        <taxon>Archaea</taxon>
        <taxon>Methanobacteriati</taxon>
        <taxon>Methanobacteriota</taxon>
        <taxon>Stenosarchaea group</taxon>
        <taxon>Methanomicrobia</taxon>
        <taxon>Methanosarcinales</taxon>
        <taxon>Methanosarcinaceae</taxon>
        <taxon>Methanococcoides</taxon>
    </lineage>
</organism>
<dbReference type="Pfam" id="PF00148">
    <property type="entry name" value="Oxidored_nitro"/>
    <property type="match status" value="1"/>
</dbReference>
<evidence type="ECO:0000256" key="3">
    <source>
        <dbReference type="ARBA" id="ARBA00022723"/>
    </source>
</evidence>
<dbReference type="PANTHER" id="PTHR42864:SF2">
    <property type="entry name" value="LIGHT-INDEPENDENT PROTOCHLOROPHYLLIDE REDUCTASE IRON-SULFUR ATP-BINDING PROTEIN"/>
    <property type="match status" value="1"/>
</dbReference>
<dbReference type="PRINTS" id="PR00091">
    <property type="entry name" value="NITROGNASEII"/>
</dbReference>
<dbReference type="PROSITE" id="PS00692">
    <property type="entry name" value="NIFH_FRXC_2"/>
    <property type="match status" value="1"/>
</dbReference>
<dbReference type="InterPro" id="IPR030655">
    <property type="entry name" value="NifH/chlL_CS"/>
</dbReference>
<dbReference type="PANTHER" id="PTHR42864">
    <property type="entry name" value="LIGHT-INDEPENDENT PROTOCHLOROPHYLLIDE REDUCTASE IRON-SULFUR ATP-BINDING PROTEIN"/>
    <property type="match status" value="1"/>
</dbReference>
<keyword evidence="3 8" id="KW-0479">Metal-binding</keyword>
<evidence type="ECO:0000256" key="7">
    <source>
        <dbReference type="ARBA" id="ARBA00023014"/>
    </source>
</evidence>
<evidence type="ECO:0000313" key="10">
    <source>
        <dbReference type="EMBL" id="SES70236.1"/>
    </source>
</evidence>
<dbReference type="OrthoDB" id="53358at2157"/>
<dbReference type="SUPFAM" id="SSF53807">
    <property type="entry name" value="Helical backbone' metal receptor"/>
    <property type="match status" value="1"/>
</dbReference>
<gene>
    <name evidence="10" type="ORF">SAMN04488587_0682</name>
</gene>
<dbReference type="CDD" id="cd02040">
    <property type="entry name" value="NifH"/>
    <property type="match status" value="1"/>
</dbReference>
<dbReference type="PROSITE" id="PS51026">
    <property type="entry name" value="NIFH_FRXC_3"/>
    <property type="match status" value="1"/>
</dbReference>
<dbReference type="PROSITE" id="PS00746">
    <property type="entry name" value="NIFH_FRXC_1"/>
    <property type="match status" value="1"/>
</dbReference>
<keyword evidence="8" id="KW-0004">4Fe-4S</keyword>
<accession>A0A1H9YMN6</accession>
<keyword evidence="8" id="KW-0560">Oxidoreductase</keyword>
<evidence type="ECO:0000256" key="6">
    <source>
        <dbReference type="ARBA" id="ARBA00023004"/>
    </source>
</evidence>
<dbReference type="SUPFAM" id="SSF52540">
    <property type="entry name" value="P-loop containing nucleoside triphosphate hydrolases"/>
    <property type="match status" value="1"/>
</dbReference>
<evidence type="ECO:0000256" key="2">
    <source>
        <dbReference type="ARBA" id="ARBA00005504"/>
    </source>
</evidence>
<dbReference type="STRING" id="1353158.SAMN04488587_0682"/>
<dbReference type="Gene3D" id="3.40.50.12380">
    <property type="entry name" value="Nitrogenase MoFe cofactor biosynthesis protein NifE, C-terminal"/>
    <property type="match status" value="1"/>
</dbReference>
<dbReference type="Gene3D" id="3.40.50.1980">
    <property type="entry name" value="Nitrogenase molybdenum iron protein domain"/>
    <property type="match status" value="1"/>
</dbReference>
<dbReference type="Proteomes" id="UP000243338">
    <property type="component" value="Unassembled WGS sequence"/>
</dbReference>
<dbReference type="GO" id="GO:0046872">
    <property type="term" value="F:metal ion binding"/>
    <property type="evidence" value="ECO:0007669"/>
    <property type="project" value="UniProtKB-KW"/>
</dbReference>
<keyword evidence="6 8" id="KW-0408">Iron</keyword>
<keyword evidence="4 8" id="KW-0547">Nucleotide-binding</keyword>
<evidence type="ECO:0000256" key="5">
    <source>
        <dbReference type="ARBA" id="ARBA00022840"/>
    </source>
</evidence>